<evidence type="ECO:0000313" key="2">
    <source>
        <dbReference type="Proteomes" id="UP000596063"/>
    </source>
</evidence>
<organism evidence="1 2">
    <name type="scientific">Spongiibacter nanhainus</name>
    <dbReference type="NCBI Taxonomy" id="2794344"/>
    <lineage>
        <taxon>Bacteria</taxon>
        <taxon>Pseudomonadati</taxon>
        <taxon>Pseudomonadota</taxon>
        <taxon>Gammaproteobacteria</taxon>
        <taxon>Cellvibrionales</taxon>
        <taxon>Spongiibacteraceae</taxon>
        <taxon>Spongiibacter</taxon>
    </lineage>
</organism>
<dbReference type="EMBL" id="CP066167">
    <property type="protein sequence ID" value="QQD17813.1"/>
    <property type="molecule type" value="Genomic_DNA"/>
</dbReference>
<keyword evidence="2" id="KW-1185">Reference proteome</keyword>
<gene>
    <name evidence="1" type="ORF">I6N98_15945</name>
</gene>
<dbReference type="AlphaFoldDB" id="A0A7T4UQ55"/>
<accession>A0A7T4UQ55</accession>
<proteinExistence type="predicted"/>
<dbReference type="Proteomes" id="UP000596063">
    <property type="component" value="Chromosome"/>
</dbReference>
<dbReference type="RefSeq" id="WP_198569312.1">
    <property type="nucleotide sequence ID" value="NZ_CP066167.1"/>
</dbReference>
<reference evidence="1 2" key="1">
    <citation type="submission" date="2020-12" db="EMBL/GenBank/DDBJ databases">
        <authorList>
            <person name="Shan Y."/>
        </authorList>
    </citation>
    <scope>NUCLEOTIDE SEQUENCE [LARGE SCALE GENOMIC DNA]</scope>
    <source>
        <strain evidence="2">csc3.9</strain>
    </source>
</reference>
<evidence type="ECO:0008006" key="3">
    <source>
        <dbReference type="Google" id="ProtNLM"/>
    </source>
</evidence>
<name>A0A7T4UQ55_9GAMM</name>
<dbReference type="KEGG" id="snan:I6N98_15945"/>
<protein>
    <recommendedName>
        <fullName evidence="3">Glutamate-ammonia-ligase adenylyltransferase</fullName>
    </recommendedName>
</protein>
<sequence length="134" mass="15047">MKIYAAVLSLVVVTILLKAFYQPSDVRELNALLAQQEQLKDYPYQFRVLQIDNGVAVISSPRAAGVSVPAIVKVLDPSLKDLPITDDRIFEAQRRLAEIQSAVGNLVEASPNVSRIRWKLDEEWLRNHGIAFPH</sequence>
<evidence type="ECO:0000313" key="1">
    <source>
        <dbReference type="EMBL" id="QQD17813.1"/>
    </source>
</evidence>